<name>A0A1I3T5A3_9BACL</name>
<dbReference type="OrthoDB" id="6162707at2"/>
<organism evidence="1 2">
    <name type="scientific">Thermoflavimicrobium dichotomicum</name>
    <dbReference type="NCBI Taxonomy" id="46223"/>
    <lineage>
        <taxon>Bacteria</taxon>
        <taxon>Bacillati</taxon>
        <taxon>Bacillota</taxon>
        <taxon>Bacilli</taxon>
        <taxon>Bacillales</taxon>
        <taxon>Thermoactinomycetaceae</taxon>
        <taxon>Thermoflavimicrobium</taxon>
    </lineage>
</organism>
<dbReference type="STRING" id="46223.SAMN05421852_11616"/>
<dbReference type="Proteomes" id="UP000199545">
    <property type="component" value="Unassembled WGS sequence"/>
</dbReference>
<evidence type="ECO:0000313" key="1">
    <source>
        <dbReference type="EMBL" id="SFJ66244.1"/>
    </source>
</evidence>
<sequence>MTHLWEFRPLDTLLFFRNSTPFEAGEIDMVQPESMFPPLMNPLQGAIRTSLAAQRGWSPHSEQTPFPPELGDEHHLGLLQMKGPFLAEHGKTLVPLPLTLFGKIMEDRKTKKEIWQIQPLVPGPPSYTDLNQKINHPLRLLEPAERVAGGKLLELWGTMEALASVLRGEIPDFSQLRRSSDLWRKEQKHGIMRGDIYEKRVKGGHLYTSVHIRLNKGVTLQVEVKGIPADWEIKEKLALPLGGEGRFADVRIRSDSFRLPEVPNLQPAPDGKLRYTLSLLTPGRWKADKLPDVIHYGPPSAPGTCIAASIGKIWRVGGWDLKEKGPREVIPLLPPGCTWFFEASMQEKEKIERLHGKWVGENNAFGMGQVVIGTWKEGEEAE</sequence>
<dbReference type="InterPro" id="IPR019117">
    <property type="entry name" value="CRISPR-assoc_protein_Cmr3"/>
</dbReference>
<evidence type="ECO:0000313" key="2">
    <source>
        <dbReference type="Proteomes" id="UP000199545"/>
    </source>
</evidence>
<accession>A0A1I3T5A3</accession>
<dbReference type="EMBL" id="FORR01000016">
    <property type="protein sequence ID" value="SFJ66244.1"/>
    <property type="molecule type" value="Genomic_DNA"/>
</dbReference>
<dbReference type="Gene3D" id="3.30.70.2940">
    <property type="match status" value="1"/>
</dbReference>
<gene>
    <name evidence="1" type="ORF">SAMN05421852_11616</name>
</gene>
<keyword evidence="2" id="KW-1185">Reference proteome</keyword>
<protein>
    <submittedName>
        <fullName evidence="1">CRISPR-associated protein Cmr3</fullName>
    </submittedName>
</protein>
<dbReference type="Pfam" id="PF09700">
    <property type="entry name" value="Cas_Cmr3"/>
    <property type="match status" value="1"/>
</dbReference>
<dbReference type="AlphaFoldDB" id="A0A1I3T5A3"/>
<proteinExistence type="predicted"/>
<dbReference type="Gene3D" id="2.60.40.4350">
    <property type="match status" value="1"/>
</dbReference>
<dbReference type="RefSeq" id="WP_093231036.1">
    <property type="nucleotide sequence ID" value="NZ_FORR01000016.1"/>
</dbReference>
<reference evidence="1 2" key="1">
    <citation type="submission" date="2016-10" db="EMBL/GenBank/DDBJ databases">
        <authorList>
            <person name="de Groot N.N."/>
        </authorList>
    </citation>
    <scope>NUCLEOTIDE SEQUENCE [LARGE SCALE GENOMIC DNA]</scope>
    <source>
        <strain evidence="1 2">DSM 44778</strain>
    </source>
</reference>